<dbReference type="EMBL" id="CP061799">
    <property type="protein sequence ID" value="QTA78756.1"/>
    <property type="molecule type" value="Genomic_DNA"/>
</dbReference>
<dbReference type="PANTHER" id="PTHR43163:SF6">
    <property type="entry name" value="DIPEPTIDE TRANSPORT SYSTEM PERMEASE PROTEIN DPPB-RELATED"/>
    <property type="match status" value="1"/>
</dbReference>
<evidence type="ECO:0000256" key="4">
    <source>
        <dbReference type="ARBA" id="ARBA00022692"/>
    </source>
</evidence>
<dbReference type="SUPFAM" id="SSF161098">
    <property type="entry name" value="MetI-like"/>
    <property type="match status" value="1"/>
</dbReference>
<evidence type="ECO:0000256" key="3">
    <source>
        <dbReference type="ARBA" id="ARBA00022475"/>
    </source>
</evidence>
<dbReference type="PROSITE" id="PS50928">
    <property type="entry name" value="ABC_TM1"/>
    <property type="match status" value="1"/>
</dbReference>
<evidence type="ECO:0000259" key="8">
    <source>
        <dbReference type="PROSITE" id="PS50928"/>
    </source>
</evidence>
<dbReference type="InterPro" id="IPR035906">
    <property type="entry name" value="MetI-like_sf"/>
</dbReference>
<evidence type="ECO:0000256" key="1">
    <source>
        <dbReference type="ARBA" id="ARBA00004651"/>
    </source>
</evidence>
<dbReference type="GO" id="GO:0005886">
    <property type="term" value="C:plasma membrane"/>
    <property type="evidence" value="ECO:0007669"/>
    <property type="project" value="UniProtKB-SubCell"/>
</dbReference>
<evidence type="ECO:0000256" key="2">
    <source>
        <dbReference type="ARBA" id="ARBA00022448"/>
    </source>
</evidence>
<dbReference type="Pfam" id="PF19300">
    <property type="entry name" value="BPD_transp_1_N"/>
    <property type="match status" value="1"/>
</dbReference>
<comment type="similarity">
    <text evidence="7">Belongs to the binding-protein-dependent transport system permease family.</text>
</comment>
<name>A0A975B4Q9_9BACT</name>
<gene>
    <name evidence="9" type="ORF">dnl_09890</name>
</gene>
<dbReference type="Pfam" id="PF00528">
    <property type="entry name" value="BPD_transp_1"/>
    <property type="match status" value="1"/>
</dbReference>
<proteinExistence type="inferred from homology"/>
<evidence type="ECO:0000256" key="6">
    <source>
        <dbReference type="ARBA" id="ARBA00023136"/>
    </source>
</evidence>
<sequence length="302" mass="34544">MYFVRKNTYYFSLLLGIILFSFLLFHIIPTDPARIILGPNADEQQVNSLRKELGLDKPLIIQFISYLRQIAGFDFGKSFVDGRLVYDEIVDKLGVSLFMICCCLFITIFYSFLSILFPLSNRLFKVLNFLFISTPSFFSGLIVALIAVRYLPFFSFSGSFESVSDYIFFLPPAFVLSLYPMAILSKILANEMEEILKKPYILAARAYAFNEKKICYIYALKNAVIPYLAAISNQLPMLFTGAFIVEIIFSVPGIGSLLIKSVLERDFPMLEAIIILNGIIFILTNIFFENLYPLIDPRIRKK</sequence>
<dbReference type="AlphaFoldDB" id="A0A975B4Q9"/>
<feature type="transmembrane region" description="Helical" evidence="7">
    <location>
        <begin position="237"/>
        <end position="258"/>
    </location>
</feature>
<accession>A0A975B4Q9</accession>
<feature type="transmembrane region" description="Helical" evidence="7">
    <location>
        <begin position="129"/>
        <end position="151"/>
    </location>
</feature>
<feature type="transmembrane region" description="Helical" evidence="7">
    <location>
        <begin position="166"/>
        <end position="189"/>
    </location>
</feature>
<keyword evidence="3" id="KW-1003">Cell membrane</keyword>
<organism evidence="9 10">
    <name type="scientific">Desulfonema limicola</name>
    <dbReference type="NCBI Taxonomy" id="45656"/>
    <lineage>
        <taxon>Bacteria</taxon>
        <taxon>Pseudomonadati</taxon>
        <taxon>Thermodesulfobacteriota</taxon>
        <taxon>Desulfobacteria</taxon>
        <taxon>Desulfobacterales</taxon>
        <taxon>Desulfococcaceae</taxon>
        <taxon>Desulfonema</taxon>
    </lineage>
</organism>
<feature type="transmembrane region" description="Helical" evidence="7">
    <location>
        <begin position="93"/>
        <end position="117"/>
    </location>
</feature>
<evidence type="ECO:0000256" key="7">
    <source>
        <dbReference type="RuleBase" id="RU363032"/>
    </source>
</evidence>
<keyword evidence="5 7" id="KW-1133">Transmembrane helix</keyword>
<evidence type="ECO:0000256" key="5">
    <source>
        <dbReference type="ARBA" id="ARBA00022989"/>
    </source>
</evidence>
<dbReference type="InterPro" id="IPR045621">
    <property type="entry name" value="BPD_transp_1_N"/>
</dbReference>
<dbReference type="KEGG" id="dli:dnl_09890"/>
<dbReference type="GO" id="GO:0055085">
    <property type="term" value="P:transmembrane transport"/>
    <property type="evidence" value="ECO:0007669"/>
    <property type="project" value="InterPro"/>
</dbReference>
<keyword evidence="4 7" id="KW-0812">Transmembrane</keyword>
<keyword evidence="6 7" id="KW-0472">Membrane</keyword>
<evidence type="ECO:0000313" key="9">
    <source>
        <dbReference type="EMBL" id="QTA78756.1"/>
    </source>
</evidence>
<feature type="transmembrane region" description="Helical" evidence="7">
    <location>
        <begin position="9"/>
        <end position="28"/>
    </location>
</feature>
<keyword evidence="2 7" id="KW-0813">Transport</keyword>
<feature type="domain" description="ABC transmembrane type-1" evidence="8">
    <location>
        <begin position="93"/>
        <end position="288"/>
    </location>
</feature>
<keyword evidence="10" id="KW-1185">Reference proteome</keyword>
<protein>
    <submittedName>
        <fullName evidence="9">Uncharacterized ABC transporter, permease protein</fullName>
    </submittedName>
</protein>
<dbReference type="InterPro" id="IPR000515">
    <property type="entry name" value="MetI-like"/>
</dbReference>
<comment type="subcellular location">
    <subcellularLocation>
        <location evidence="1 7">Cell membrane</location>
        <topology evidence="1 7">Multi-pass membrane protein</topology>
    </subcellularLocation>
</comment>
<feature type="transmembrane region" description="Helical" evidence="7">
    <location>
        <begin position="270"/>
        <end position="288"/>
    </location>
</feature>
<evidence type="ECO:0000313" key="10">
    <source>
        <dbReference type="Proteomes" id="UP000663720"/>
    </source>
</evidence>
<dbReference type="Proteomes" id="UP000663720">
    <property type="component" value="Chromosome"/>
</dbReference>
<reference evidence="9" key="1">
    <citation type="journal article" date="2021" name="Microb. Physiol.">
        <title>Proteogenomic Insights into the Physiology of Marine, Sulfate-Reducing, Filamentous Desulfonema limicola and Desulfonema magnum.</title>
        <authorList>
            <person name="Schnaars V."/>
            <person name="Wohlbrand L."/>
            <person name="Scheve S."/>
            <person name="Hinrichs C."/>
            <person name="Reinhardt R."/>
            <person name="Rabus R."/>
        </authorList>
    </citation>
    <scope>NUCLEOTIDE SEQUENCE</scope>
    <source>
        <strain evidence="9">5ac10</strain>
    </source>
</reference>
<dbReference type="PANTHER" id="PTHR43163">
    <property type="entry name" value="DIPEPTIDE TRANSPORT SYSTEM PERMEASE PROTEIN DPPB-RELATED"/>
    <property type="match status" value="1"/>
</dbReference>
<dbReference type="RefSeq" id="WP_207690580.1">
    <property type="nucleotide sequence ID" value="NZ_CP061799.1"/>
</dbReference>